<protein>
    <submittedName>
        <fullName evidence="2">Uncharacterized protein</fullName>
    </submittedName>
</protein>
<proteinExistence type="predicted"/>
<accession>A0ABX7KBZ4</accession>
<evidence type="ECO:0000313" key="2">
    <source>
        <dbReference type="EMBL" id="QSB45786.1"/>
    </source>
</evidence>
<reference evidence="2 3" key="1">
    <citation type="submission" date="2020-09" db="EMBL/GenBank/DDBJ databases">
        <title>Complete genome sequence of altererythrobacter flavus SS-21NJ, isolated from Dongying oil sludge in Shandong province.</title>
        <authorList>
            <person name="Sun S."/>
            <person name="Zhang Z."/>
        </authorList>
    </citation>
    <scope>NUCLEOTIDE SEQUENCE [LARGE SCALE GENOMIC DNA]</scope>
    <source>
        <strain evidence="2 3">SS-21NJ</strain>
    </source>
</reference>
<gene>
    <name evidence="2" type="ORF">IDJ81_06775</name>
</gene>
<sequence length="97" mass="10609">MFECLVASKVQLLFDLVGWYFPESVFILRISISPINAGDVIPFNETSHAGSLCSQGEKPGGEAIYRRGTGAIDLSDHGADGANLKQDRITPSKWQRL</sequence>
<feature type="compositionally biased region" description="Basic and acidic residues" evidence="1">
    <location>
        <begin position="75"/>
        <end position="90"/>
    </location>
</feature>
<evidence type="ECO:0000313" key="3">
    <source>
        <dbReference type="Proteomes" id="UP000663637"/>
    </source>
</evidence>
<feature type="region of interest" description="Disordered" evidence="1">
    <location>
        <begin position="75"/>
        <end position="97"/>
    </location>
</feature>
<name>A0ABX7KBZ4_9SPHN</name>
<keyword evidence="3" id="KW-1185">Reference proteome</keyword>
<dbReference type="RefSeq" id="WP_102155521.1">
    <property type="nucleotide sequence ID" value="NZ_CP061510.1"/>
</dbReference>
<dbReference type="Proteomes" id="UP000663637">
    <property type="component" value="Chromosome"/>
</dbReference>
<organism evidence="2 3">
    <name type="scientific">Tsuneonella flava</name>
    <dbReference type="NCBI Taxonomy" id="2055955"/>
    <lineage>
        <taxon>Bacteria</taxon>
        <taxon>Pseudomonadati</taxon>
        <taxon>Pseudomonadota</taxon>
        <taxon>Alphaproteobacteria</taxon>
        <taxon>Sphingomonadales</taxon>
        <taxon>Erythrobacteraceae</taxon>
        <taxon>Tsuneonella</taxon>
    </lineage>
</organism>
<evidence type="ECO:0000256" key="1">
    <source>
        <dbReference type="SAM" id="MobiDB-lite"/>
    </source>
</evidence>
<dbReference type="EMBL" id="CP061510">
    <property type="protein sequence ID" value="QSB45786.1"/>
    <property type="molecule type" value="Genomic_DNA"/>
</dbReference>